<name>A0A2A4T8Y5_9DELT</name>
<feature type="transmembrane region" description="Helical" evidence="1">
    <location>
        <begin position="106"/>
        <end position="125"/>
    </location>
</feature>
<keyword evidence="1" id="KW-0812">Transmembrane</keyword>
<feature type="transmembrane region" description="Helical" evidence="1">
    <location>
        <begin position="137"/>
        <end position="158"/>
    </location>
</feature>
<evidence type="ECO:0000256" key="1">
    <source>
        <dbReference type="SAM" id="Phobius"/>
    </source>
</evidence>
<feature type="signal peptide" evidence="2">
    <location>
        <begin position="1"/>
        <end position="25"/>
    </location>
</feature>
<evidence type="ECO:0000313" key="4">
    <source>
        <dbReference type="Proteomes" id="UP000218113"/>
    </source>
</evidence>
<evidence type="ECO:0000256" key="2">
    <source>
        <dbReference type="SAM" id="SignalP"/>
    </source>
</evidence>
<keyword evidence="1" id="KW-1133">Transmembrane helix</keyword>
<gene>
    <name evidence="3" type="ORF">COB67_03675</name>
</gene>
<comment type="caution">
    <text evidence="3">The sequence shown here is derived from an EMBL/GenBank/DDBJ whole genome shotgun (WGS) entry which is preliminary data.</text>
</comment>
<reference evidence="4" key="1">
    <citation type="submission" date="2017-08" db="EMBL/GenBank/DDBJ databases">
        <title>A dynamic microbial community with high functional redundancy inhabits the cold, oxic subseafloor aquifer.</title>
        <authorList>
            <person name="Tully B.J."/>
            <person name="Wheat C.G."/>
            <person name="Glazer B.T."/>
            <person name="Huber J.A."/>
        </authorList>
    </citation>
    <scope>NUCLEOTIDE SEQUENCE [LARGE SCALE GENOMIC DNA]</scope>
</reference>
<dbReference type="Proteomes" id="UP000218113">
    <property type="component" value="Unassembled WGS sequence"/>
</dbReference>
<organism evidence="3 4">
    <name type="scientific">SAR324 cluster bacterium</name>
    <dbReference type="NCBI Taxonomy" id="2024889"/>
    <lineage>
        <taxon>Bacteria</taxon>
        <taxon>Deltaproteobacteria</taxon>
        <taxon>SAR324 cluster</taxon>
    </lineage>
</organism>
<feature type="chain" id="PRO_5013082422" evidence="2">
    <location>
        <begin position="26"/>
        <end position="200"/>
    </location>
</feature>
<evidence type="ECO:0000313" key="3">
    <source>
        <dbReference type="EMBL" id="PCI29585.1"/>
    </source>
</evidence>
<dbReference type="AlphaFoldDB" id="A0A2A4T8Y5"/>
<keyword evidence="1" id="KW-0472">Membrane</keyword>
<dbReference type="EMBL" id="NVSR01000012">
    <property type="protein sequence ID" value="PCI29585.1"/>
    <property type="molecule type" value="Genomic_DNA"/>
</dbReference>
<keyword evidence="2" id="KW-0732">Signal</keyword>
<protein>
    <submittedName>
        <fullName evidence="3">Uncharacterized protein</fullName>
    </submittedName>
</protein>
<sequence>MKKTLSILLLALLIPLLGMEPLARAQSNDERELEYIEDEGGSLWDNRGFQDDLGSSNFDTGGGEYIGEEEAVQILEESALVVEDQGVNIEEAFARDRVYLNDNLKYGLYTGAVIGIWLATVQNLSDEGSNRQKTGQLIGVGIVGGLALGAAIGTKALYVHKLRADNIRLDETREKESFLKAFSFGPSKDSLAQLNFSIRF</sequence>
<proteinExistence type="predicted"/>
<accession>A0A2A4T8Y5</accession>